<dbReference type="AlphaFoldDB" id="A0A6C0K8A0"/>
<evidence type="ECO:0008006" key="2">
    <source>
        <dbReference type="Google" id="ProtNLM"/>
    </source>
</evidence>
<accession>A0A6C0K8A0</accession>
<evidence type="ECO:0000313" key="1">
    <source>
        <dbReference type="EMBL" id="QHU13030.1"/>
    </source>
</evidence>
<organism evidence="1">
    <name type="scientific">viral metagenome</name>
    <dbReference type="NCBI Taxonomy" id="1070528"/>
    <lineage>
        <taxon>unclassified sequences</taxon>
        <taxon>metagenomes</taxon>
        <taxon>organismal metagenomes</taxon>
    </lineage>
</organism>
<proteinExistence type="predicted"/>
<dbReference type="EMBL" id="MN740813">
    <property type="protein sequence ID" value="QHU13030.1"/>
    <property type="molecule type" value="Genomic_DNA"/>
</dbReference>
<name>A0A6C0K8A0_9ZZZZ</name>
<protein>
    <recommendedName>
        <fullName evidence="2">DUF559 domain-containing protein</fullName>
    </recommendedName>
</protein>
<reference evidence="1" key="1">
    <citation type="journal article" date="2020" name="Nature">
        <title>Giant virus diversity and host interactions through global metagenomics.</title>
        <authorList>
            <person name="Schulz F."/>
            <person name="Roux S."/>
            <person name="Paez-Espino D."/>
            <person name="Jungbluth S."/>
            <person name="Walsh D.A."/>
            <person name="Denef V.J."/>
            <person name="McMahon K.D."/>
            <person name="Konstantinidis K.T."/>
            <person name="Eloe-Fadrosh E.A."/>
            <person name="Kyrpides N.C."/>
            <person name="Woyke T."/>
        </authorList>
    </citation>
    <scope>NUCLEOTIDE SEQUENCE</scope>
    <source>
        <strain evidence="1">GVMAG-S-1101176-114</strain>
    </source>
</reference>
<dbReference type="Gene3D" id="3.40.960.10">
    <property type="entry name" value="VSR Endonuclease"/>
    <property type="match status" value="1"/>
</dbReference>
<sequence>MLEYLKTTGFDVVVQFAPVWCRQRGCFRYDFYIPSLNLIIELDGEQHFKSVSKWKNSGITLMKRDVYKMRAANSNGLRLIRIMQQLVWDNDTDWLNTNLLPHLVNLGHVENVYIGSKYEEHTRFMTENISIAESELYDD</sequence>